<dbReference type="Gene3D" id="3.90.550.10">
    <property type="entry name" value="Spore Coat Polysaccharide Biosynthesis Protein SpsA, Chain A"/>
    <property type="match status" value="1"/>
</dbReference>
<dbReference type="CDD" id="cd02517">
    <property type="entry name" value="CMP-KDO-Synthetase"/>
    <property type="match status" value="1"/>
</dbReference>
<organism evidence="3">
    <name type="scientific">marine metagenome</name>
    <dbReference type="NCBI Taxonomy" id="408172"/>
    <lineage>
        <taxon>unclassified sequences</taxon>
        <taxon>metagenomes</taxon>
        <taxon>ecological metagenomes</taxon>
    </lineage>
</organism>
<keyword evidence="1" id="KW-0808">Transferase</keyword>
<evidence type="ECO:0000256" key="1">
    <source>
        <dbReference type="ARBA" id="ARBA00022679"/>
    </source>
</evidence>
<dbReference type="PANTHER" id="PTHR42866:SF2">
    <property type="entry name" value="3-DEOXY-MANNO-OCTULOSONATE CYTIDYLYLTRANSFERASE, MITOCHONDRIAL"/>
    <property type="match status" value="1"/>
</dbReference>
<proteinExistence type="predicted"/>
<dbReference type="NCBIfam" id="TIGR00466">
    <property type="entry name" value="kdsB"/>
    <property type="match status" value="1"/>
</dbReference>
<dbReference type="GO" id="GO:0005829">
    <property type="term" value="C:cytosol"/>
    <property type="evidence" value="ECO:0007669"/>
    <property type="project" value="TreeGrafter"/>
</dbReference>
<dbReference type="Pfam" id="PF02348">
    <property type="entry name" value="CTP_transf_3"/>
    <property type="match status" value="1"/>
</dbReference>
<dbReference type="EMBL" id="UINC01060271">
    <property type="protein sequence ID" value="SVB84608.1"/>
    <property type="molecule type" value="Genomic_DNA"/>
</dbReference>
<dbReference type="SUPFAM" id="SSF53448">
    <property type="entry name" value="Nucleotide-diphospho-sugar transferases"/>
    <property type="match status" value="1"/>
</dbReference>
<evidence type="ECO:0000313" key="3">
    <source>
        <dbReference type="EMBL" id="SVB84608.1"/>
    </source>
</evidence>
<dbReference type="GO" id="GO:0008690">
    <property type="term" value="F:3-deoxy-manno-octulosonate cytidylyltransferase activity"/>
    <property type="evidence" value="ECO:0007669"/>
    <property type="project" value="InterPro"/>
</dbReference>
<dbReference type="NCBIfam" id="NF003952">
    <property type="entry name" value="PRK05450.1-5"/>
    <property type="match status" value="1"/>
</dbReference>
<protein>
    <recommendedName>
        <fullName evidence="4">3-deoxy-manno-octulosonate cytidylyltransferase</fullName>
    </recommendedName>
</protein>
<reference evidence="3" key="1">
    <citation type="submission" date="2018-05" db="EMBL/GenBank/DDBJ databases">
        <authorList>
            <person name="Lanie J.A."/>
            <person name="Ng W.-L."/>
            <person name="Kazmierczak K.M."/>
            <person name="Andrzejewski T.M."/>
            <person name="Davidsen T.M."/>
            <person name="Wayne K.J."/>
            <person name="Tettelin H."/>
            <person name="Glass J.I."/>
            <person name="Rusch D."/>
            <person name="Podicherti R."/>
            <person name="Tsui H.-C.T."/>
            <person name="Winkler M.E."/>
        </authorList>
    </citation>
    <scope>NUCLEOTIDE SEQUENCE</scope>
</reference>
<dbReference type="InterPro" id="IPR003329">
    <property type="entry name" value="Cytidylyl_trans"/>
</dbReference>
<evidence type="ECO:0000256" key="2">
    <source>
        <dbReference type="ARBA" id="ARBA00022695"/>
    </source>
</evidence>
<dbReference type="AlphaFoldDB" id="A0A382HBA1"/>
<dbReference type="PANTHER" id="PTHR42866">
    <property type="entry name" value="3-DEOXY-MANNO-OCTULOSONATE CYTIDYLYLTRANSFERASE"/>
    <property type="match status" value="1"/>
</dbReference>
<keyword evidence="2" id="KW-0548">Nucleotidyltransferase</keyword>
<name>A0A382HBA1_9ZZZZ</name>
<sequence length="249" mass="27818">VVAVIPVRLDSSRLPGKALVDICGLPMIVHVLLRCRYAALLDDVVIATDSEQIREVVEAYGGEVVMTRSDHENGTERVAEAAKSVDAEVIVNVFGDEALVDPLSIDAVIRGLQEDPDVNVAILVNPFTKRNSPSDIKVVLDNRGYVLYLSRSDIPSDFRSPGAPMLKAYHILPFRREFLLEYATWEPGVLEKIEFHEHLRILERGHRIRAVEVESSAVSVDTPKDLELVRSVMPVDPYFQRYSKGWTAS</sequence>
<feature type="non-terminal residue" evidence="3">
    <location>
        <position position="1"/>
    </location>
</feature>
<gene>
    <name evidence="3" type="ORF">METZ01_LOCUS237462</name>
</gene>
<dbReference type="InterPro" id="IPR029044">
    <property type="entry name" value="Nucleotide-diphossugar_trans"/>
</dbReference>
<accession>A0A382HBA1</accession>
<evidence type="ECO:0008006" key="4">
    <source>
        <dbReference type="Google" id="ProtNLM"/>
    </source>
</evidence>
<dbReference type="InterPro" id="IPR004528">
    <property type="entry name" value="KdsB"/>
</dbReference>